<organism evidence="2 3">
    <name type="scientific">Sphingobacterium faecale</name>
    <dbReference type="NCBI Taxonomy" id="2803775"/>
    <lineage>
        <taxon>Bacteria</taxon>
        <taxon>Pseudomonadati</taxon>
        <taxon>Bacteroidota</taxon>
        <taxon>Sphingobacteriia</taxon>
        <taxon>Sphingobacteriales</taxon>
        <taxon>Sphingobacteriaceae</taxon>
        <taxon>Sphingobacterium</taxon>
    </lineage>
</organism>
<accession>A0ABS1R8P8</accession>
<evidence type="ECO:0000259" key="1">
    <source>
        <dbReference type="Pfam" id="PF07693"/>
    </source>
</evidence>
<evidence type="ECO:0000313" key="3">
    <source>
        <dbReference type="Proteomes" id="UP000625283"/>
    </source>
</evidence>
<protein>
    <submittedName>
        <fullName evidence="2">AAA family ATPase</fullName>
    </submittedName>
</protein>
<dbReference type="InterPro" id="IPR027417">
    <property type="entry name" value="P-loop_NTPase"/>
</dbReference>
<dbReference type="Proteomes" id="UP000625283">
    <property type="component" value="Unassembled WGS sequence"/>
</dbReference>
<comment type="caution">
    <text evidence="2">The sequence shown here is derived from an EMBL/GenBank/DDBJ whole genome shotgun (WGS) entry which is preliminary data.</text>
</comment>
<dbReference type="Gene3D" id="3.40.50.300">
    <property type="entry name" value="P-loop containing nucleotide triphosphate hydrolases"/>
    <property type="match status" value="1"/>
</dbReference>
<dbReference type="InterPro" id="IPR011646">
    <property type="entry name" value="KAP_P-loop"/>
</dbReference>
<dbReference type="EMBL" id="JAERTY010000012">
    <property type="protein sequence ID" value="MBL1411094.1"/>
    <property type="molecule type" value="Genomic_DNA"/>
</dbReference>
<keyword evidence="3" id="KW-1185">Reference proteome</keyword>
<dbReference type="Pfam" id="PF07693">
    <property type="entry name" value="KAP_NTPase"/>
    <property type="match status" value="1"/>
</dbReference>
<evidence type="ECO:0000313" key="2">
    <source>
        <dbReference type="EMBL" id="MBL1411094.1"/>
    </source>
</evidence>
<name>A0ABS1R8P8_9SPHI</name>
<dbReference type="SUPFAM" id="SSF52540">
    <property type="entry name" value="P-loop containing nucleoside triphosphate hydrolases"/>
    <property type="match status" value="1"/>
</dbReference>
<gene>
    <name evidence="2" type="ORF">JKG61_20210</name>
</gene>
<proteinExistence type="predicted"/>
<feature type="domain" description="KAP NTPase" evidence="1">
    <location>
        <begin position="32"/>
        <end position="279"/>
    </location>
</feature>
<sequence length="518" mass="59943">MTPGQTEPFVINQDSLEQQFKDHLADTDNHRILFSGPFGQGKTTFLNKVFEDEQAEYHTIKLYPVNYSVSSNEDVFQLIKFDILTQLIGKYGNQLDLQQEDFSKLLTAQVFVRDSMSLTPWIEAILSCFGNIGKSSSNFFKAFTDTVKDFNAFHKAIQPNETKDIETFVGALINKERSAIEMDSISEKVKELIIRLQAKTEHKVVLVIDDLDRLDPEHIFRLFNVFSTHFEYRGESLDGNGCNKFGFDKIIFVCDIENIRRIYRHKYGAGVDFKGYLDKFYSHAPFDFDNRHFVCGVVYHLLRELKANEKSRSNTRFIYLTQESSRYNMFVSTIEWLLNNLINARLLNLRSLLQVTDVRLKDIPITINPNSLDSSSYPLIILFQLLLAYYPTIDIIKEKLDSLAQDFYKDKNSYNSEKNVDNSSVHSAVLGYAIPFITDPKKMITYRLEDKDKTVIYSKELTCYIHFKAEANFELRTSEFYFLKSTSEEDLESENFELNVFEVLSVALSSAKKIGVLE</sequence>
<reference evidence="2 3" key="1">
    <citation type="submission" date="2021-01" db="EMBL/GenBank/DDBJ databases">
        <title>C459-1 draft genome sequence.</title>
        <authorList>
            <person name="Zhang X.-F."/>
        </authorList>
    </citation>
    <scope>NUCLEOTIDE SEQUENCE [LARGE SCALE GENOMIC DNA]</scope>
    <source>
        <strain evidence="3">C459-1</strain>
    </source>
</reference>
<dbReference type="RefSeq" id="WP_202104827.1">
    <property type="nucleotide sequence ID" value="NZ_JAERTY010000012.1"/>
</dbReference>